<dbReference type="FunFam" id="3.60.40.10:FF:000002">
    <property type="entry name" value="Serine/threonine phosphatase stp"/>
    <property type="match status" value="1"/>
</dbReference>
<evidence type="ECO:0000256" key="6">
    <source>
        <dbReference type="ARBA" id="ARBA00023211"/>
    </source>
</evidence>
<dbReference type="SMART" id="SM00332">
    <property type="entry name" value="PP2Cc"/>
    <property type="match status" value="1"/>
</dbReference>
<dbReference type="GO" id="GO:0004722">
    <property type="term" value="F:protein serine/threonine phosphatase activity"/>
    <property type="evidence" value="ECO:0007669"/>
    <property type="project" value="UniProtKB-EC"/>
</dbReference>
<evidence type="ECO:0000313" key="11">
    <source>
        <dbReference type="Proteomes" id="UP000242754"/>
    </source>
</evidence>
<accession>A0A143Y668</accession>
<dbReference type="GO" id="GO:0046872">
    <property type="term" value="F:metal ion binding"/>
    <property type="evidence" value="ECO:0007669"/>
    <property type="project" value="UniProtKB-KW"/>
</dbReference>
<proteinExistence type="predicted"/>
<dbReference type="OrthoDB" id="9801841at2"/>
<keyword evidence="3" id="KW-0479">Metal-binding</keyword>
<dbReference type="PANTHER" id="PTHR47992">
    <property type="entry name" value="PROTEIN PHOSPHATASE"/>
    <property type="match status" value="1"/>
</dbReference>
<evidence type="ECO:0000256" key="1">
    <source>
        <dbReference type="ARBA" id="ARBA00001936"/>
    </source>
</evidence>
<organism evidence="10 11">
    <name type="scientific">Trichococcus palustris</name>
    <dbReference type="NCBI Taxonomy" id="140314"/>
    <lineage>
        <taxon>Bacteria</taxon>
        <taxon>Bacillati</taxon>
        <taxon>Bacillota</taxon>
        <taxon>Bacilli</taxon>
        <taxon>Lactobacillales</taxon>
        <taxon>Carnobacteriaceae</taxon>
        <taxon>Trichococcus</taxon>
    </lineage>
</organism>
<dbReference type="AlphaFoldDB" id="A0A143Y668"/>
<dbReference type="InterPro" id="IPR015655">
    <property type="entry name" value="PP2C"/>
</dbReference>
<reference evidence="10 11" key="1">
    <citation type="submission" date="2016-02" db="EMBL/GenBank/DDBJ databases">
        <authorList>
            <person name="Wen L."/>
            <person name="He K."/>
            <person name="Yang H."/>
        </authorList>
    </citation>
    <scope>NUCLEOTIDE SEQUENCE [LARGE SCALE GENOMIC DNA]</scope>
    <source>
        <strain evidence="10">Trichococcus palustris</strain>
    </source>
</reference>
<evidence type="ECO:0000256" key="2">
    <source>
        <dbReference type="ARBA" id="ARBA00013081"/>
    </source>
</evidence>
<dbReference type="CDD" id="cd00143">
    <property type="entry name" value="PP2Cc"/>
    <property type="match status" value="1"/>
</dbReference>
<evidence type="ECO:0000256" key="3">
    <source>
        <dbReference type="ARBA" id="ARBA00022723"/>
    </source>
</evidence>
<dbReference type="Proteomes" id="UP000242754">
    <property type="component" value="Unassembled WGS sequence"/>
</dbReference>
<evidence type="ECO:0000256" key="4">
    <source>
        <dbReference type="ARBA" id="ARBA00022801"/>
    </source>
</evidence>
<keyword evidence="6" id="KW-0464">Manganese</keyword>
<keyword evidence="4" id="KW-0378">Hydrolase</keyword>
<dbReference type="SMART" id="SM00331">
    <property type="entry name" value="PP2C_SIG"/>
    <property type="match status" value="1"/>
</dbReference>
<dbReference type="InterPro" id="IPR036457">
    <property type="entry name" value="PPM-type-like_dom_sf"/>
</dbReference>
<protein>
    <recommendedName>
        <fullName evidence="2">protein-serine/threonine phosphatase</fullName>
        <ecNumber evidence="2">3.1.3.16</ecNumber>
    </recommendedName>
</protein>
<dbReference type="SUPFAM" id="SSF81606">
    <property type="entry name" value="PP2C-like"/>
    <property type="match status" value="1"/>
</dbReference>
<evidence type="ECO:0000259" key="9">
    <source>
        <dbReference type="PROSITE" id="PS51746"/>
    </source>
</evidence>
<dbReference type="Gene3D" id="3.60.40.10">
    <property type="entry name" value="PPM-type phosphatase domain"/>
    <property type="match status" value="1"/>
</dbReference>
<dbReference type="EC" id="3.1.3.16" evidence="2"/>
<dbReference type="PROSITE" id="PS51746">
    <property type="entry name" value="PPM_2"/>
    <property type="match status" value="1"/>
</dbReference>
<name>A0A143Y668_9LACT</name>
<evidence type="ECO:0000256" key="8">
    <source>
        <dbReference type="ARBA" id="ARBA00048336"/>
    </source>
</evidence>
<comment type="catalytic activity">
    <reaction evidence="7">
        <text>O-phospho-L-seryl-[protein] + H2O = L-seryl-[protein] + phosphate</text>
        <dbReference type="Rhea" id="RHEA:20629"/>
        <dbReference type="Rhea" id="RHEA-COMP:9863"/>
        <dbReference type="Rhea" id="RHEA-COMP:11604"/>
        <dbReference type="ChEBI" id="CHEBI:15377"/>
        <dbReference type="ChEBI" id="CHEBI:29999"/>
        <dbReference type="ChEBI" id="CHEBI:43474"/>
        <dbReference type="ChEBI" id="CHEBI:83421"/>
        <dbReference type="EC" id="3.1.3.16"/>
    </reaction>
</comment>
<evidence type="ECO:0000256" key="7">
    <source>
        <dbReference type="ARBA" id="ARBA00047761"/>
    </source>
</evidence>
<keyword evidence="11" id="KW-1185">Reference proteome</keyword>
<dbReference type="STRING" id="140314.SAMN04488076_10357"/>
<dbReference type="InterPro" id="IPR001932">
    <property type="entry name" value="PPM-type_phosphatase-like_dom"/>
</dbReference>
<sequence length="251" mass="27961">MQIAFKSDIGKNRSINQDYVNCFMNDAKQTLMIVCDGMGGHKAGDVASEMGVSHLGASWKNTSFRNSEELSRWFISSIQRVNDLIFQKSLDFSDLDGMGTTLVAAAVVGKELVIANIGDSRAYVYRNYRLRQITEDHSLVNEFIKSGEITVEEAQHHPRKNILTRSVGVTKKVDIDIMAMPILKGDVLLMCSDGLTNMLTDDEISQLLKEWMPLEEKAASLVDKANEAGGSDNITVLLADLTLREEDKLWK</sequence>
<evidence type="ECO:0000256" key="5">
    <source>
        <dbReference type="ARBA" id="ARBA00022912"/>
    </source>
</evidence>
<comment type="catalytic activity">
    <reaction evidence="8">
        <text>O-phospho-L-threonyl-[protein] + H2O = L-threonyl-[protein] + phosphate</text>
        <dbReference type="Rhea" id="RHEA:47004"/>
        <dbReference type="Rhea" id="RHEA-COMP:11060"/>
        <dbReference type="Rhea" id="RHEA-COMP:11605"/>
        <dbReference type="ChEBI" id="CHEBI:15377"/>
        <dbReference type="ChEBI" id="CHEBI:30013"/>
        <dbReference type="ChEBI" id="CHEBI:43474"/>
        <dbReference type="ChEBI" id="CHEBI:61977"/>
        <dbReference type="EC" id="3.1.3.16"/>
    </reaction>
</comment>
<gene>
    <name evidence="10" type="ORF">Tpal_349</name>
</gene>
<dbReference type="RefSeq" id="WP_087030482.1">
    <property type="nucleotide sequence ID" value="NZ_FJNE01000001.1"/>
</dbReference>
<evidence type="ECO:0000313" key="10">
    <source>
        <dbReference type="EMBL" id="CZQ82701.1"/>
    </source>
</evidence>
<keyword evidence="5" id="KW-0904">Protein phosphatase</keyword>
<dbReference type="Pfam" id="PF13672">
    <property type="entry name" value="PP2C_2"/>
    <property type="match status" value="1"/>
</dbReference>
<comment type="cofactor">
    <cofactor evidence="1">
        <name>Mn(2+)</name>
        <dbReference type="ChEBI" id="CHEBI:29035"/>
    </cofactor>
</comment>
<dbReference type="NCBIfam" id="NF033484">
    <property type="entry name" value="Stp1_PP2C_phos"/>
    <property type="match status" value="1"/>
</dbReference>
<dbReference type="EMBL" id="FJNE01000001">
    <property type="protein sequence ID" value="CZQ82701.1"/>
    <property type="molecule type" value="Genomic_DNA"/>
</dbReference>
<feature type="domain" description="PPM-type phosphatase" evidence="9">
    <location>
        <begin position="2"/>
        <end position="241"/>
    </location>
</feature>